<feature type="binding site" evidence="13">
    <location>
        <position position="149"/>
    </location>
    <ligand>
        <name>NADPH</name>
        <dbReference type="ChEBI" id="CHEBI:57783"/>
    </ligand>
</feature>
<dbReference type="GO" id="GO:0046167">
    <property type="term" value="P:glycerol-3-phosphate biosynthetic process"/>
    <property type="evidence" value="ECO:0007669"/>
    <property type="project" value="UniProtKB-UniRule"/>
</dbReference>
<keyword evidence="8 13" id="KW-1208">Phospholipid metabolism</keyword>
<dbReference type="Proteomes" id="UP000479335">
    <property type="component" value="Unassembled WGS sequence"/>
</dbReference>
<feature type="binding site" evidence="13">
    <location>
        <position position="116"/>
    </location>
    <ligand>
        <name>NADPH</name>
        <dbReference type="ChEBI" id="CHEBI:57783"/>
    </ligand>
</feature>
<gene>
    <name evidence="13" type="primary">gpsA</name>
    <name evidence="20" type="ORF">GTP46_02185</name>
</gene>
<comment type="similarity">
    <text evidence="1 13 17">Belongs to the NAD-dependent glycerol-3-phosphate dehydrogenase family.</text>
</comment>
<dbReference type="PROSITE" id="PS00957">
    <property type="entry name" value="NAD_G3PDH"/>
    <property type="match status" value="1"/>
</dbReference>
<comment type="subcellular location">
    <subcellularLocation>
        <location evidence="13">Cytoplasm</location>
    </subcellularLocation>
</comment>
<comment type="catalytic activity">
    <reaction evidence="13">
        <text>sn-glycerol 3-phosphate + NAD(+) = dihydroxyacetone phosphate + NADH + H(+)</text>
        <dbReference type="Rhea" id="RHEA:11092"/>
        <dbReference type="ChEBI" id="CHEBI:15378"/>
        <dbReference type="ChEBI" id="CHEBI:57540"/>
        <dbReference type="ChEBI" id="CHEBI:57597"/>
        <dbReference type="ChEBI" id="CHEBI:57642"/>
        <dbReference type="ChEBI" id="CHEBI:57945"/>
        <dbReference type="EC" id="1.1.1.94"/>
    </reaction>
</comment>
<protein>
    <recommendedName>
        <fullName evidence="11 13">Glycerol-3-phosphate dehydrogenase [NAD(P)+]</fullName>
        <ecNumber evidence="10 13">1.1.1.94</ecNumber>
    </recommendedName>
    <alternativeName>
        <fullName evidence="13">NAD(P)(+)-dependent glycerol-3-phosphate dehydrogenase</fullName>
    </alternativeName>
    <alternativeName>
        <fullName evidence="12 13">NAD(P)H-dependent dihydroxyacetone-phosphate reductase</fullName>
    </alternativeName>
</protein>
<feature type="binding site" evidence="13">
    <location>
        <position position="290"/>
    </location>
    <ligand>
        <name>NADPH</name>
        <dbReference type="ChEBI" id="CHEBI:57783"/>
    </ligand>
</feature>
<dbReference type="Pfam" id="PF07479">
    <property type="entry name" value="NAD_Gly3P_dh_C"/>
    <property type="match status" value="1"/>
</dbReference>
<dbReference type="PRINTS" id="PR00077">
    <property type="entry name" value="GPDHDRGNASE"/>
</dbReference>
<feature type="binding site" evidence="13">
    <location>
        <position position="265"/>
    </location>
    <ligand>
        <name>sn-glycerol 3-phosphate</name>
        <dbReference type="ChEBI" id="CHEBI:57597"/>
    </ligand>
</feature>
<dbReference type="InterPro" id="IPR036291">
    <property type="entry name" value="NAD(P)-bd_dom_sf"/>
</dbReference>
<keyword evidence="21" id="KW-1185">Reference proteome</keyword>
<feature type="binding site" evidence="13">
    <location>
        <position position="263"/>
    </location>
    <ligand>
        <name>sn-glycerol 3-phosphate</name>
        <dbReference type="ChEBI" id="CHEBI:57597"/>
    </ligand>
</feature>
<evidence type="ECO:0000256" key="12">
    <source>
        <dbReference type="ARBA" id="ARBA00080511"/>
    </source>
</evidence>
<evidence type="ECO:0000256" key="5">
    <source>
        <dbReference type="ARBA" id="ARBA00023027"/>
    </source>
</evidence>
<evidence type="ECO:0000256" key="4">
    <source>
        <dbReference type="ARBA" id="ARBA00023002"/>
    </source>
</evidence>
<dbReference type="PIRSF" id="PIRSF000114">
    <property type="entry name" value="Glycerol-3-P_dh"/>
    <property type="match status" value="1"/>
</dbReference>
<evidence type="ECO:0000256" key="13">
    <source>
        <dbReference type="HAMAP-Rule" id="MF_00394"/>
    </source>
</evidence>
<evidence type="ECO:0000256" key="1">
    <source>
        <dbReference type="ARBA" id="ARBA00011009"/>
    </source>
</evidence>
<dbReference type="PANTHER" id="PTHR11728:SF1">
    <property type="entry name" value="GLYCEROL-3-PHOSPHATE DEHYDROGENASE [NAD(+)] 2, CHLOROPLASTIC"/>
    <property type="match status" value="1"/>
</dbReference>
<feature type="binding site" evidence="16">
    <location>
        <begin position="18"/>
        <end position="23"/>
    </location>
    <ligand>
        <name>NAD(+)</name>
        <dbReference type="ChEBI" id="CHEBI:57540"/>
    </ligand>
</feature>
<evidence type="ECO:0000256" key="16">
    <source>
        <dbReference type="PIRSR" id="PIRSR000114-3"/>
    </source>
</evidence>
<feature type="binding site" evidence="15">
    <location>
        <begin position="264"/>
        <end position="265"/>
    </location>
    <ligand>
        <name>substrate</name>
    </ligand>
</feature>
<dbReference type="NCBIfam" id="NF000942">
    <property type="entry name" value="PRK00094.1-4"/>
    <property type="match status" value="1"/>
</dbReference>
<dbReference type="SUPFAM" id="SSF48179">
    <property type="entry name" value="6-phosphogluconate dehydrogenase C-terminal domain-like"/>
    <property type="match status" value="1"/>
</dbReference>
<dbReference type="Gene3D" id="1.10.1040.10">
    <property type="entry name" value="N-(1-d-carboxylethyl)-l-norvaline Dehydrogenase, domain 2"/>
    <property type="match status" value="1"/>
</dbReference>
<dbReference type="HAMAP" id="MF_00394">
    <property type="entry name" value="NAD_Glyc3P_dehydrog"/>
    <property type="match status" value="1"/>
</dbReference>
<name>A0A6L8K1Z7_9BURK</name>
<comment type="pathway">
    <text evidence="13">Membrane lipid metabolism; glycerophospholipid metabolism.</text>
</comment>
<evidence type="ECO:0000256" key="15">
    <source>
        <dbReference type="PIRSR" id="PIRSR000114-2"/>
    </source>
</evidence>
<keyword evidence="13" id="KW-0547">Nucleotide-binding</keyword>
<evidence type="ECO:0000256" key="8">
    <source>
        <dbReference type="ARBA" id="ARBA00023264"/>
    </source>
</evidence>
<dbReference type="FunFam" id="1.10.1040.10:FF:000001">
    <property type="entry name" value="Glycerol-3-phosphate dehydrogenase [NAD(P)+]"/>
    <property type="match status" value="1"/>
</dbReference>
<comment type="caution">
    <text evidence="20">The sequence shown here is derived from an EMBL/GenBank/DDBJ whole genome shotgun (WGS) entry which is preliminary data.</text>
</comment>
<evidence type="ECO:0000313" key="21">
    <source>
        <dbReference type="Proteomes" id="UP000479335"/>
    </source>
</evidence>
<feature type="binding site" evidence="13">
    <location>
        <position position="147"/>
    </location>
    <ligand>
        <name>sn-glycerol 3-phosphate</name>
        <dbReference type="ChEBI" id="CHEBI:57597"/>
    </ligand>
</feature>
<evidence type="ECO:0000256" key="7">
    <source>
        <dbReference type="ARBA" id="ARBA00023209"/>
    </source>
</evidence>
<feature type="binding site" evidence="13">
    <location>
        <position position="57"/>
    </location>
    <ligand>
        <name>NADPH</name>
        <dbReference type="ChEBI" id="CHEBI:57783"/>
    </ligand>
</feature>
<reference evidence="20 21" key="1">
    <citation type="submission" date="2019-12" db="EMBL/GenBank/DDBJ databases">
        <title>Novel species isolated from a subtropical stream in China.</title>
        <authorList>
            <person name="Lu H."/>
        </authorList>
    </citation>
    <scope>NUCLEOTIDE SEQUENCE [LARGE SCALE GENOMIC DNA]</scope>
    <source>
        <strain evidence="20 21">FT135W</strain>
    </source>
</reference>
<feature type="domain" description="Glycerol-3-phosphate dehydrogenase NAD-dependent N-terminal" evidence="18">
    <location>
        <begin position="13"/>
        <end position="167"/>
    </location>
</feature>
<comment type="function">
    <text evidence="13">Catalyzes the reduction of the glycolytic intermediate dihydroxyacetone phosphate (DHAP) to sn-glycerol 3-phosphate (G3P), the key precursor for phospholipid synthesis.</text>
</comment>
<keyword evidence="3 13" id="KW-0521">NADP</keyword>
<dbReference type="Pfam" id="PF01210">
    <property type="entry name" value="NAD_Gly3P_dh_N"/>
    <property type="match status" value="1"/>
</dbReference>
<evidence type="ECO:0000259" key="18">
    <source>
        <dbReference type="Pfam" id="PF01210"/>
    </source>
</evidence>
<dbReference type="FunFam" id="3.40.50.720:FF:000019">
    <property type="entry name" value="Glycerol-3-phosphate dehydrogenase [NAD(P)+]"/>
    <property type="match status" value="1"/>
</dbReference>
<feature type="binding site" evidence="16">
    <location>
        <position position="264"/>
    </location>
    <ligand>
        <name>NAD(+)</name>
        <dbReference type="ChEBI" id="CHEBI:57540"/>
    </ligand>
</feature>
<dbReference type="PANTHER" id="PTHR11728">
    <property type="entry name" value="GLYCEROL-3-PHOSPHATE DEHYDROGENASE"/>
    <property type="match status" value="1"/>
</dbReference>
<feature type="binding site" evidence="13">
    <location>
        <position position="200"/>
    </location>
    <ligand>
        <name>sn-glycerol 3-phosphate</name>
        <dbReference type="ChEBI" id="CHEBI:57597"/>
    </ligand>
</feature>
<keyword evidence="6 13" id="KW-0443">Lipid metabolism</keyword>
<comment type="caution">
    <text evidence="13">Lacks conserved residue(s) required for the propagation of feature annotation.</text>
</comment>
<sequence length="340" mass="35069">MQDKNKQAGIVRKVSVLGAGAWGTAVAMALAQRHDVLLWGRNAAALQAMAAARENSYLPGYTFPERLQVASDFDAALAHVAEPGSLLIAACPVAGLRPLLQSLKGRSIPNVVWLCKGFEYDTGLLPHQIVREVLGDSVPGGALSGPSFAQEVAKGLPCALTIASDSAALRASVVETAHGGNMRVYSSEDLVGVEVGGAVKNILAIATGAADGLGLGLNARAALITRGLAEITRLGVALGGQTETFMGLTGMGDLILTCTGDLSRNRRVGLGLAQGKALDVIVQELGHVAEGVPCAKAVRELSARLGVEMPITNAVAGVLFDSDQPQAMVARLLSRDPKGE</sequence>
<dbReference type="GO" id="GO:0046168">
    <property type="term" value="P:glycerol-3-phosphate catabolic process"/>
    <property type="evidence" value="ECO:0007669"/>
    <property type="project" value="InterPro"/>
</dbReference>
<evidence type="ECO:0000256" key="6">
    <source>
        <dbReference type="ARBA" id="ARBA00023098"/>
    </source>
</evidence>
<dbReference type="RefSeq" id="WP_161004969.1">
    <property type="nucleotide sequence ID" value="NZ_WWCN01000001.1"/>
</dbReference>
<evidence type="ECO:0000256" key="14">
    <source>
        <dbReference type="PIRSR" id="PIRSR000114-1"/>
    </source>
</evidence>
<evidence type="ECO:0000256" key="9">
    <source>
        <dbReference type="ARBA" id="ARBA00052716"/>
    </source>
</evidence>
<feature type="binding site" evidence="13">
    <location>
        <position position="288"/>
    </location>
    <ligand>
        <name>NADPH</name>
        <dbReference type="ChEBI" id="CHEBI:57783"/>
    </ligand>
</feature>
<dbReference type="GO" id="GO:0051287">
    <property type="term" value="F:NAD binding"/>
    <property type="evidence" value="ECO:0007669"/>
    <property type="project" value="InterPro"/>
</dbReference>
<evidence type="ECO:0000256" key="17">
    <source>
        <dbReference type="RuleBase" id="RU000437"/>
    </source>
</evidence>
<evidence type="ECO:0000259" key="19">
    <source>
        <dbReference type="Pfam" id="PF07479"/>
    </source>
</evidence>
<dbReference type="InterPro" id="IPR008927">
    <property type="entry name" value="6-PGluconate_DH-like_C_sf"/>
</dbReference>
<accession>A0A6L8K1Z7</accession>
<dbReference type="InterPro" id="IPR006109">
    <property type="entry name" value="G3P_DH_NAD-dep_C"/>
</dbReference>
<feature type="binding site" evidence="13">
    <location>
        <position position="145"/>
    </location>
    <ligand>
        <name>sn-glycerol 3-phosphate</name>
        <dbReference type="ChEBI" id="CHEBI:57597"/>
    </ligand>
</feature>
<evidence type="ECO:0000256" key="11">
    <source>
        <dbReference type="ARBA" id="ARBA00069372"/>
    </source>
</evidence>
<feature type="binding site" evidence="13">
    <location>
        <position position="116"/>
    </location>
    <ligand>
        <name>sn-glycerol 3-phosphate</name>
        <dbReference type="ChEBI" id="CHEBI:57597"/>
    </ligand>
</feature>
<feature type="active site" description="Proton acceptor" evidence="13 14">
    <location>
        <position position="200"/>
    </location>
</feature>
<dbReference type="InterPro" id="IPR013328">
    <property type="entry name" value="6PGD_dom2"/>
</dbReference>
<dbReference type="InterPro" id="IPR011128">
    <property type="entry name" value="G3P_DH_NAD-dep_N"/>
</dbReference>
<dbReference type="GO" id="GO:0005975">
    <property type="term" value="P:carbohydrate metabolic process"/>
    <property type="evidence" value="ECO:0007669"/>
    <property type="project" value="InterPro"/>
</dbReference>
<dbReference type="GO" id="GO:0047952">
    <property type="term" value="F:glycerol-3-phosphate dehydrogenase [NAD(P)+] activity"/>
    <property type="evidence" value="ECO:0007669"/>
    <property type="project" value="UniProtKB-UniRule"/>
</dbReference>
<keyword evidence="4 13" id="KW-0560">Oxidoreductase</keyword>
<evidence type="ECO:0000256" key="10">
    <source>
        <dbReference type="ARBA" id="ARBA00066687"/>
    </source>
</evidence>
<evidence type="ECO:0000256" key="2">
    <source>
        <dbReference type="ARBA" id="ARBA00022516"/>
    </source>
</evidence>
<organism evidence="20 21">
    <name type="scientific">Duganella flavida</name>
    <dbReference type="NCBI Taxonomy" id="2692175"/>
    <lineage>
        <taxon>Bacteria</taxon>
        <taxon>Pseudomonadati</taxon>
        <taxon>Pseudomonadota</taxon>
        <taxon>Betaproteobacteria</taxon>
        <taxon>Burkholderiales</taxon>
        <taxon>Oxalobacteraceae</taxon>
        <taxon>Telluria group</taxon>
        <taxon>Duganella</taxon>
    </lineage>
</organism>
<keyword evidence="5 13" id="KW-0520">NAD</keyword>
<feature type="binding site" evidence="13">
    <location>
        <position position="264"/>
    </location>
    <ligand>
        <name>sn-glycerol 3-phosphate</name>
        <dbReference type="ChEBI" id="CHEBI:57597"/>
    </ligand>
</feature>
<evidence type="ECO:0000313" key="20">
    <source>
        <dbReference type="EMBL" id="MYM21456.1"/>
    </source>
</evidence>
<dbReference type="SUPFAM" id="SSF51735">
    <property type="entry name" value="NAD(P)-binding Rossmann-fold domains"/>
    <property type="match status" value="1"/>
</dbReference>
<dbReference type="GO" id="GO:0005829">
    <property type="term" value="C:cytosol"/>
    <property type="evidence" value="ECO:0007669"/>
    <property type="project" value="TreeGrafter"/>
</dbReference>
<dbReference type="InterPro" id="IPR006168">
    <property type="entry name" value="G3P_DH_NAD-dep"/>
</dbReference>
<keyword evidence="2 13" id="KW-0444">Lipid biosynthesis</keyword>
<feature type="binding site" evidence="13">
    <location>
        <position position="22"/>
    </location>
    <ligand>
        <name>NADPH</name>
        <dbReference type="ChEBI" id="CHEBI:57783"/>
    </ligand>
</feature>
<dbReference type="AlphaFoldDB" id="A0A6L8K1Z7"/>
<proteinExistence type="inferred from homology"/>
<dbReference type="GO" id="GO:0008654">
    <property type="term" value="P:phospholipid biosynthetic process"/>
    <property type="evidence" value="ECO:0007669"/>
    <property type="project" value="UniProtKB-KW"/>
</dbReference>
<dbReference type="Gene3D" id="3.40.50.720">
    <property type="entry name" value="NAD(P)-binding Rossmann-like Domain"/>
    <property type="match status" value="1"/>
</dbReference>
<feature type="binding site" evidence="16">
    <location>
        <position position="149"/>
    </location>
    <ligand>
        <name>NAD(+)</name>
        <dbReference type="ChEBI" id="CHEBI:57540"/>
    </ligand>
</feature>
<dbReference type="EMBL" id="WWCN01000001">
    <property type="protein sequence ID" value="MYM21456.1"/>
    <property type="molecule type" value="Genomic_DNA"/>
</dbReference>
<dbReference type="GO" id="GO:0006650">
    <property type="term" value="P:glycerophospholipid metabolic process"/>
    <property type="evidence" value="ECO:0007669"/>
    <property type="project" value="UniProtKB-UniRule"/>
</dbReference>
<comment type="catalytic activity">
    <reaction evidence="9">
        <text>sn-glycerol 3-phosphate + NADP(+) = dihydroxyacetone phosphate + NADPH + H(+)</text>
        <dbReference type="Rhea" id="RHEA:11096"/>
        <dbReference type="ChEBI" id="CHEBI:15378"/>
        <dbReference type="ChEBI" id="CHEBI:57597"/>
        <dbReference type="ChEBI" id="CHEBI:57642"/>
        <dbReference type="ChEBI" id="CHEBI:57783"/>
        <dbReference type="ChEBI" id="CHEBI:58349"/>
        <dbReference type="EC" id="1.1.1.94"/>
    </reaction>
    <physiologicalReaction direction="right-to-left" evidence="9">
        <dbReference type="Rhea" id="RHEA:11098"/>
    </physiologicalReaction>
</comment>
<feature type="domain" description="Glycerol-3-phosphate dehydrogenase NAD-dependent C-terminal" evidence="19">
    <location>
        <begin position="189"/>
        <end position="329"/>
    </location>
</feature>
<dbReference type="NCBIfam" id="NF000940">
    <property type="entry name" value="PRK00094.1-2"/>
    <property type="match status" value="1"/>
</dbReference>
<feature type="binding site" evidence="13">
    <location>
        <position position="264"/>
    </location>
    <ligand>
        <name>NADPH</name>
        <dbReference type="ChEBI" id="CHEBI:57783"/>
    </ligand>
</feature>
<evidence type="ECO:0000256" key="3">
    <source>
        <dbReference type="ARBA" id="ARBA00022857"/>
    </source>
</evidence>
<dbReference type="EC" id="1.1.1.94" evidence="10 13"/>
<feature type="binding site" evidence="15">
    <location>
        <position position="116"/>
    </location>
    <ligand>
        <name>substrate</name>
    </ligand>
</feature>
<keyword evidence="13" id="KW-0963">Cytoplasm</keyword>
<keyword evidence="7 13" id="KW-0594">Phospholipid biosynthesis</keyword>
<feature type="binding site" evidence="13">
    <location>
        <position position="253"/>
    </location>
    <ligand>
        <name>sn-glycerol 3-phosphate</name>
        <dbReference type="ChEBI" id="CHEBI:57597"/>
    </ligand>
</feature>
<dbReference type="UniPathway" id="UPA00940"/>
<feature type="binding site" evidence="13">
    <location>
        <position position="41"/>
    </location>
    <ligand>
        <name>NADPH</name>
        <dbReference type="ChEBI" id="CHEBI:57783"/>
    </ligand>
</feature>